<evidence type="ECO:0000256" key="1">
    <source>
        <dbReference type="SAM" id="MobiDB-lite"/>
    </source>
</evidence>
<feature type="region of interest" description="Disordered" evidence="1">
    <location>
        <begin position="209"/>
        <end position="247"/>
    </location>
</feature>
<organism evidence="3 4">
    <name type="scientific">Cohnella rhizosphaerae</name>
    <dbReference type="NCBI Taxonomy" id="1457232"/>
    <lineage>
        <taxon>Bacteria</taxon>
        <taxon>Bacillati</taxon>
        <taxon>Bacillota</taxon>
        <taxon>Bacilli</taxon>
        <taxon>Bacillales</taxon>
        <taxon>Paenibacillaceae</taxon>
        <taxon>Cohnella</taxon>
    </lineage>
</organism>
<keyword evidence="2" id="KW-0732">Signal</keyword>
<feature type="chain" id="PRO_5040748837" description="DUF5666 domain-containing protein" evidence="2">
    <location>
        <begin position="26"/>
        <end position="247"/>
    </location>
</feature>
<feature type="compositionally biased region" description="Low complexity" evidence="1">
    <location>
        <begin position="114"/>
        <end position="129"/>
    </location>
</feature>
<feature type="compositionally biased region" description="Gly residues" evidence="1">
    <location>
        <begin position="130"/>
        <end position="146"/>
    </location>
</feature>
<evidence type="ECO:0000313" key="4">
    <source>
        <dbReference type="Proteomes" id="UP001153404"/>
    </source>
</evidence>
<evidence type="ECO:0008006" key="5">
    <source>
        <dbReference type="Google" id="ProtNLM"/>
    </source>
</evidence>
<keyword evidence="4" id="KW-1185">Reference proteome</keyword>
<dbReference type="EMBL" id="JAPDIA010000008">
    <property type="protein sequence ID" value="MDG0813251.1"/>
    <property type="molecule type" value="Genomic_DNA"/>
</dbReference>
<evidence type="ECO:0000256" key="2">
    <source>
        <dbReference type="SAM" id="SignalP"/>
    </source>
</evidence>
<dbReference type="PROSITE" id="PS51257">
    <property type="entry name" value="PROKAR_LIPOPROTEIN"/>
    <property type="match status" value="1"/>
</dbReference>
<evidence type="ECO:0000313" key="3">
    <source>
        <dbReference type="EMBL" id="MDG0813251.1"/>
    </source>
</evidence>
<dbReference type="AlphaFoldDB" id="A0A9X4QVE7"/>
<accession>A0A9X4QVE7</accession>
<feature type="compositionally biased region" description="Gly residues" evidence="1">
    <location>
        <begin position="213"/>
        <end position="231"/>
    </location>
</feature>
<gene>
    <name evidence="3" type="ORF">OMP40_31115</name>
</gene>
<dbReference type="Proteomes" id="UP001153404">
    <property type="component" value="Unassembled WGS sequence"/>
</dbReference>
<feature type="compositionally biased region" description="Low complexity" evidence="1">
    <location>
        <begin position="232"/>
        <end position="247"/>
    </location>
</feature>
<reference evidence="3" key="1">
    <citation type="submission" date="2022-10" db="EMBL/GenBank/DDBJ databases">
        <title>Comparative genomic analysis of Cohnella hashimotonis sp. nov., isolated from the International Space Station.</title>
        <authorList>
            <person name="Simpson A."/>
            <person name="Venkateswaran K."/>
        </authorList>
    </citation>
    <scope>NUCLEOTIDE SEQUENCE</scope>
    <source>
        <strain evidence="3">DSM 28161</strain>
    </source>
</reference>
<feature type="signal peptide" evidence="2">
    <location>
        <begin position="1"/>
        <end position="25"/>
    </location>
</feature>
<name>A0A9X4QVE7_9BACL</name>
<dbReference type="RefSeq" id="WP_277537066.1">
    <property type="nucleotide sequence ID" value="NZ_JAPDIA010000008.1"/>
</dbReference>
<feature type="compositionally biased region" description="Gly residues" evidence="1">
    <location>
        <begin position="89"/>
        <end position="106"/>
    </location>
</feature>
<proteinExistence type="predicted"/>
<feature type="region of interest" description="Disordered" evidence="1">
    <location>
        <begin position="85"/>
        <end position="151"/>
    </location>
</feature>
<comment type="caution">
    <text evidence="3">The sequence shown here is derived from an EMBL/GenBank/DDBJ whole genome shotgun (WGS) entry which is preliminary data.</text>
</comment>
<sequence>MNNKWTMLAGVALTVALLAGCGSKADDSGAAAPAQAAAGDQSGGATAGDQAAAGQGGGFGGMQAMGTLGKIKRVSGNTITIYKSSFQSGQGGGRMGGNRQGGGQNEGDGAAPNGDAQQPSGDPPQQGADGQAGGQAGQGRQGGQGGQRPDMANMFTEETEDITVTDATKIFKTEMADGQRTETEIAIGDLKADDVITVTLKEGTQEAESIRLGGFGGGFGGGMRGGQGQSQGQGQAQTNGQQAPAGG</sequence>
<protein>
    <recommendedName>
        <fullName evidence="5">DUF5666 domain-containing protein</fullName>
    </recommendedName>
</protein>